<dbReference type="Proteomes" id="UP001204621">
    <property type="component" value="Unassembled WGS sequence"/>
</dbReference>
<dbReference type="EMBL" id="JANUGU010000006">
    <property type="protein sequence ID" value="MCS0659921.1"/>
    <property type="molecule type" value="Genomic_DNA"/>
</dbReference>
<reference evidence="1 2" key="1">
    <citation type="submission" date="2022-08" db="EMBL/GenBank/DDBJ databases">
        <title>Reclassification of Massilia species as members of the genera Telluria, Duganella, Pseudoduganella, Mokoshia gen. nov. and Zemynaea gen. nov. using orthogonal and non-orthogonal genome-based approaches.</title>
        <authorList>
            <person name="Bowman J.P."/>
        </authorList>
    </citation>
    <scope>NUCLEOTIDE SEQUENCE [LARGE SCALE GENOMIC DNA]</scope>
    <source>
        <strain evidence="1 2">JCM 31606</strain>
    </source>
</reference>
<dbReference type="RefSeq" id="WP_258813113.1">
    <property type="nucleotide sequence ID" value="NZ_JANUGU010000006.1"/>
</dbReference>
<organism evidence="1 2">
    <name type="scientific">Massilia terrae</name>
    <dbReference type="NCBI Taxonomy" id="1811224"/>
    <lineage>
        <taxon>Bacteria</taxon>
        <taxon>Pseudomonadati</taxon>
        <taxon>Pseudomonadota</taxon>
        <taxon>Betaproteobacteria</taxon>
        <taxon>Burkholderiales</taxon>
        <taxon>Oxalobacteraceae</taxon>
        <taxon>Telluria group</taxon>
        <taxon>Massilia</taxon>
    </lineage>
</organism>
<protein>
    <submittedName>
        <fullName evidence="1">Uncharacterized protein</fullName>
    </submittedName>
</protein>
<evidence type="ECO:0000313" key="2">
    <source>
        <dbReference type="Proteomes" id="UP001204621"/>
    </source>
</evidence>
<proteinExistence type="predicted"/>
<comment type="caution">
    <text evidence="1">The sequence shown here is derived from an EMBL/GenBank/DDBJ whole genome shotgun (WGS) entry which is preliminary data.</text>
</comment>
<accession>A0ABT2D101</accession>
<name>A0ABT2D101_9BURK</name>
<keyword evidence="2" id="KW-1185">Reference proteome</keyword>
<gene>
    <name evidence="1" type="ORF">NX778_17750</name>
</gene>
<evidence type="ECO:0000313" key="1">
    <source>
        <dbReference type="EMBL" id="MCS0659921.1"/>
    </source>
</evidence>
<sequence length="156" mass="16721">MMNTHAEVLDFVRTHGVVLVSAKGPAPTLVDAIAGEAVKGSWWGHPQGKRIFALLQALADDEEVITCRLVEGKLTLVHRRLWPALAAAAPLLAPGRLARVTQEHTPSGRHVNRETPFPDWLPDDAAAAARTLDPQAALAALLPEFVTKPGEPKPGD</sequence>